<keyword evidence="3 6" id="KW-0288">FMN</keyword>
<comment type="subunit">
    <text evidence="6">Homodimer.</text>
</comment>
<evidence type="ECO:0000256" key="6">
    <source>
        <dbReference type="HAMAP-Rule" id="MF_01629"/>
    </source>
</evidence>
<keyword evidence="4 6" id="KW-0560">Oxidoreductase</keyword>
<dbReference type="RefSeq" id="WP_085837830.1">
    <property type="nucleotide sequence ID" value="NZ_FWFS01000012.1"/>
</dbReference>
<feature type="binding site" evidence="6 7">
    <location>
        <begin position="128"/>
        <end position="129"/>
    </location>
    <ligand>
        <name>FMN</name>
        <dbReference type="ChEBI" id="CHEBI:58210"/>
    </ligand>
</feature>
<dbReference type="AlphaFoldDB" id="A0A1Y5TJ60"/>
<feature type="binding site" evidence="6">
    <location>
        <position position="115"/>
    </location>
    <ligand>
        <name>substrate</name>
    </ligand>
</feature>
<evidence type="ECO:0000256" key="2">
    <source>
        <dbReference type="ARBA" id="ARBA00022630"/>
    </source>
</evidence>
<dbReference type="EC" id="1.4.3.5" evidence="6"/>
<feature type="binding site" evidence="6">
    <location>
        <position position="119"/>
    </location>
    <ligand>
        <name>substrate</name>
    </ligand>
</feature>
<dbReference type="Pfam" id="PF01243">
    <property type="entry name" value="PNPOx_N"/>
    <property type="match status" value="1"/>
</dbReference>
<comment type="catalytic activity">
    <reaction evidence="6">
        <text>pyridoxamine 5'-phosphate + O2 + H2O = pyridoxal 5'-phosphate + H2O2 + NH4(+)</text>
        <dbReference type="Rhea" id="RHEA:15817"/>
        <dbReference type="ChEBI" id="CHEBI:15377"/>
        <dbReference type="ChEBI" id="CHEBI:15379"/>
        <dbReference type="ChEBI" id="CHEBI:16240"/>
        <dbReference type="ChEBI" id="CHEBI:28938"/>
        <dbReference type="ChEBI" id="CHEBI:58451"/>
        <dbReference type="ChEBI" id="CHEBI:597326"/>
        <dbReference type="EC" id="1.4.3.5"/>
    </reaction>
</comment>
<dbReference type="InterPro" id="IPR019576">
    <property type="entry name" value="Pyridoxamine_oxidase_dimer_C"/>
</dbReference>
<dbReference type="Pfam" id="PF10590">
    <property type="entry name" value="PNP_phzG_C"/>
    <property type="match status" value="1"/>
</dbReference>
<feature type="binding site" evidence="6">
    <location>
        <begin position="178"/>
        <end position="180"/>
    </location>
    <ligand>
        <name>substrate</name>
    </ligand>
</feature>
<dbReference type="Proteomes" id="UP000193862">
    <property type="component" value="Unassembled WGS sequence"/>
</dbReference>
<proteinExistence type="inferred from homology"/>
<dbReference type="InterPro" id="IPR000659">
    <property type="entry name" value="Pyridox_Oxase"/>
</dbReference>
<dbReference type="Gene3D" id="2.30.110.10">
    <property type="entry name" value="Electron Transport, Fmn-binding Protein, Chain A"/>
    <property type="match status" value="1"/>
</dbReference>
<accession>A0A1Y5TJ60</accession>
<dbReference type="PANTHER" id="PTHR10851:SF0">
    <property type="entry name" value="PYRIDOXINE-5'-PHOSPHATE OXIDASE"/>
    <property type="match status" value="1"/>
</dbReference>
<feature type="domain" description="Pyridoxine 5'-phosphate oxidase dimerisation C-terminal" evidence="9">
    <location>
        <begin position="159"/>
        <end position="201"/>
    </location>
</feature>
<comment type="similarity">
    <text evidence="1 6">Belongs to the pyridoxamine 5'-phosphate oxidase family.</text>
</comment>
<feature type="binding site" evidence="6 7">
    <location>
        <position position="172"/>
    </location>
    <ligand>
        <name>FMN</name>
        <dbReference type="ChEBI" id="CHEBI:58210"/>
    </ligand>
</feature>
<dbReference type="InterPro" id="IPR011576">
    <property type="entry name" value="Pyridox_Oxase_N"/>
</dbReference>
<evidence type="ECO:0000256" key="1">
    <source>
        <dbReference type="ARBA" id="ARBA00007301"/>
    </source>
</evidence>
<dbReference type="HAMAP" id="MF_01629">
    <property type="entry name" value="PdxH"/>
    <property type="match status" value="1"/>
</dbReference>
<comment type="caution">
    <text evidence="6">Lacks conserved residue(s) required for the propagation of feature annotation.</text>
</comment>
<organism evidence="10 11">
    <name type="scientific">Aquimixticola soesokkakensis</name>
    <dbReference type="NCBI Taxonomy" id="1519096"/>
    <lineage>
        <taxon>Bacteria</taxon>
        <taxon>Pseudomonadati</taxon>
        <taxon>Pseudomonadota</taxon>
        <taxon>Alphaproteobacteria</taxon>
        <taxon>Rhodobacterales</taxon>
        <taxon>Paracoccaceae</taxon>
        <taxon>Aquimixticola</taxon>
    </lineage>
</organism>
<dbReference type="OrthoDB" id="9780392at2"/>
<dbReference type="GO" id="GO:0004733">
    <property type="term" value="F:pyridoxamine phosphate oxidase activity"/>
    <property type="evidence" value="ECO:0007669"/>
    <property type="project" value="UniProtKB-UniRule"/>
</dbReference>
<dbReference type="InterPro" id="IPR019740">
    <property type="entry name" value="Pyridox_Oxase_CS"/>
</dbReference>
<dbReference type="InterPro" id="IPR012349">
    <property type="entry name" value="Split_barrel_FMN-bd"/>
</dbReference>
<gene>
    <name evidence="6 10" type="primary">pdxH</name>
    <name evidence="10" type="ORF">AQS8620_03032</name>
</gene>
<evidence type="ECO:0000256" key="5">
    <source>
        <dbReference type="ARBA" id="ARBA00023096"/>
    </source>
</evidence>
<dbReference type="NCBIfam" id="NF004231">
    <property type="entry name" value="PRK05679.1"/>
    <property type="match status" value="1"/>
</dbReference>
<keyword evidence="11" id="KW-1185">Reference proteome</keyword>
<feature type="binding site" evidence="6 7">
    <location>
        <position position="71"/>
    </location>
    <ligand>
        <name>FMN</name>
        <dbReference type="ChEBI" id="CHEBI:58210"/>
    </ligand>
</feature>
<comment type="cofactor">
    <cofactor evidence="6 7">
        <name>FMN</name>
        <dbReference type="ChEBI" id="CHEBI:58210"/>
    </cofactor>
    <text evidence="6 7">Binds 1 FMN per subunit.</text>
</comment>
<keyword evidence="5 6" id="KW-0664">Pyridoxine biosynthesis</keyword>
<dbReference type="SUPFAM" id="SSF50475">
    <property type="entry name" value="FMN-binding split barrel"/>
    <property type="match status" value="1"/>
</dbReference>
<evidence type="ECO:0000256" key="7">
    <source>
        <dbReference type="PIRSR" id="PIRSR000190-2"/>
    </source>
</evidence>
<dbReference type="EMBL" id="FWFS01000012">
    <property type="protein sequence ID" value="SLN65547.1"/>
    <property type="molecule type" value="Genomic_DNA"/>
</dbReference>
<name>A0A1Y5TJ60_9RHOB</name>
<evidence type="ECO:0000313" key="10">
    <source>
        <dbReference type="EMBL" id="SLN65547.1"/>
    </source>
</evidence>
<feature type="domain" description="Pyridoxamine 5'-phosphate oxidase N-terminal" evidence="8">
    <location>
        <begin position="23"/>
        <end position="142"/>
    </location>
</feature>
<comment type="pathway">
    <text evidence="6">Cofactor metabolism; pyridoxal 5'-phosphate salvage; pyridoxal 5'-phosphate from pyridoxine 5'-phosphate: step 1/1.</text>
</comment>
<evidence type="ECO:0000259" key="9">
    <source>
        <dbReference type="Pfam" id="PF10590"/>
    </source>
</evidence>
<dbReference type="PROSITE" id="PS01064">
    <property type="entry name" value="PYRIDOX_OXIDASE"/>
    <property type="match status" value="1"/>
</dbReference>
<evidence type="ECO:0000259" key="8">
    <source>
        <dbReference type="Pfam" id="PF01243"/>
    </source>
</evidence>
<feature type="binding site" evidence="6 7">
    <location>
        <position position="182"/>
    </location>
    <ligand>
        <name>FMN</name>
        <dbReference type="ChEBI" id="CHEBI:58210"/>
    </ligand>
</feature>
<comment type="pathway">
    <text evidence="6">Cofactor metabolism; pyridoxal 5'-phosphate salvage; pyridoxal 5'-phosphate from pyridoxamine 5'-phosphate: step 1/1.</text>
</comment>
<feature type="binding site" evidence="6">
    <location>
        <position position="111"/>
    </location>
    <ligand>
        <name>substrate</name>
    </ligand>
</feature>
<dbReference type="GO" id="GO:0008615">
    <property type="term" value="P:pyridoxine biosynthetic process"/>
    <property type="evidence" value="ECO:0007669"/>
    <property type="project" value="UniProtKB-UniRule"/>
</dbReference>
<sequence length="201" mass="22667">MGMGKGIFAGEDPFVIARRWLDEARETEPSDPDAAALATVDDSGLPNVRIVLMRAITDESFGFFTNYNSAKGQELDSAGKAALVFHWKTLQRQIRVRGVVTRATAQASDDYYQSRALGSRIGAWASEQSQPLHSRATLMEKVAKAGVHHGLSPKRPPFWGGYVIRPHEIEFWAAGEFRLHDRFRWRRETEAATWQIERLNP</sequence>
<comment type="catalytic activity">
    <reaction evidence="6">
        <text>pyridoxine 5'-phosphate + O2 = pyridoxal 5'-phosphate + H2O2</text>
        <dbReference type="Rhea" id="RHEA:15149"/>
        <dbReference type="ChEBI" id="CHEBI:15379"/>
        <dbReference type="ChEBI" id="CHEBI:16240"/>
        <dbReference type="ChEBI" id="CHEBI:58589"/>
        <dbReference type="ChEBI" id="CHEBI:597326"/>
        <dbReference type="EC" id="1.4.3.5"/>
    </reaction>
</comment>
<evidence type="ECO:0000313" key="11">
    <source>
        <dbReference type="Proteomes" id="UP000193862"/>
    </source>
</evidence>
<evidence type="ECO:0000256" key="4">
    <source>
        <dbReference type="ARBA" id="ARBA00023002"/>
    </source>
</evidence>
<dbReference type="NCBIfam" id="TIGR00558">
    <property type="entry name" value="pdxH"/>
    <property type="match status" value="1"/>
</dbReference>
<feature type="binding site" evidence="6 7">
    <location>
        <position position="93"/>
    </location>
    <ligand>
        <name>FMN</name>
        <dbReference type="ChEBI" id="CHEBI:58210"/>
    </ligand>
</feature>
<reference evidence="10 11" key="1">
    <citation type="submission" date="2017-03" db="EMBL/GenBank/DDBJ databases">
        <authorList>
            <person name="Afonso C.L."/>
            <person name="Miller P.J."/>
            <person name="Scott M.A."/>
            <person name="Spackman E."/>
            <person name="Goraichik I."/>
            <person name="Dimitrov K.M."/>
            <person name="Suarez D.L."/>
            <person name="Swayne D.E."/>
        </authorList>
    </citation>
    <scope>NUCLEOTIDE SEQUENCE [LARGE SCALE GENOMIC DNA]</scope>
    <source>
        <strain evidence="10 11">CECT 8620</strain>
    </source>
</reference>
<dbReference type="UniPathway" id="UPA01068">
    <property type="reaction ID" value="UER00304"/>
</dbReference>
<feature type="binding site" evidence="6">
    <location>
        <position position="54"/>
    </location>
    <ligand>
        <name>substrate</name>
    </ligand>
</feature>
<comment type="function">
    <text evidence="6">Catalyzes the oxidation of either pyridoxine 5'-phosphate (PNP) or pyridoxamine 5'-phosphate (PMP) into pyridoxal 5'-phosphate (PLP).</text>
</comment>
<evidence type="ECO:0000256" key="3">
    <source>
        <dbReference type="ARBA" id="ARBA00022643"/>
    </source>
</evidence>
<feature type="binding site" evidence="6 7">
    <location>
        <begin position="64"/>
        <end position="65"/>
    </location>
    <ligand>
        <name>FMN</name>
        <dbReference type="ChEBI" id="CHEBI:58210"/>
    </ligand>
</feature>
<feature type="binding site" evidence="6">
    <location>
        <begin position="49"/>
        <end position="54"/>
    </location>
    <ligand>
        <name>FMN</name>
        <dbReference type="ChEBI" id="CHEBI:58210"/>
    </ligand>
</feature>
<dbReference type="PANTHER" id="PTHR10851">
    <property type="entry name" value="PYRIDOXINE-5-PHOSPHATE OXIDASE"/>
    <property type="match status" value="1"/>
</dbReference>
<dbReference type="PIRSF" id="PIRSF000190">
    <property type="entry name" value="Pyd_amn-ph_oxd"/>
    <property type="match status" value="1"/>
</dbReference>
<protein>
    <recommendedName>
        <fullName evidence="6">Pyridoxine/pyridoxamine 5'-phosphate oxidase</fullName>
        <ecNumber evidence="6">1.4.3.5</ecNumber>
    </recommendedName>
    <alternativeName>
        <fullName evidence="6">PNP/PMP oxidase</fullName>
        <shortName evidence="6">PNPOx</shortName>
    </alternativeName>
    <alternativeName>
        <fullName evidence="6">Pyridoxal 5'-phosphate synthase</fullName>
    </alternativeName>
</protein>
<keyword evidence="2 6" id="KW-0285">Flavoprotein</keyword>
<dbReference type="GO" id="GO:0010181">
    <property type="term" value="F:FMN binding"/>
    <property type="evidence" value="ECO:0007669"/>
    <property type="project" value="UniProtKB-UniRule"/>
</dbReference>